<dbReference type="Gene3D" id="3.90.1720.10">
    <property type="entry name" value="endopeptidase domain like (from Nostoc punctiforme)"/>
    <property type="match status" value="1"/>
</dbReference>
<protein>
    <submittedName>
        <fullName evidence="3">CHAP domain-containing protein</fullName>
    </submittedName>
</protein>
<dbReference type="Proteomes" id="UP000468928">
    <property type="component" value="Unassembled WGS sequence"/>
</dbReference>
<proteinExistence type="predicted"/>
<accession>A0A6P1DCQ6</accession>
<evidence type="ECO:0000256" key="1">
    <source>
        <dbReference type="SAM" id="MobiDB-lite"/>
    </source>
</evidence>
<feature type="non-terminal residue" evidence="3">
    <location>
        <position position="1"/>
    </location>
</feature>
<feature type="region of interest" description="Disordered" evidence="1">
    <location>
        <begin position="27"/>
        <end position="79"/>
    </location>
</feature>
<dbReference type="Pfam" id="PF05257">
    <property type="entry name" value="CHAP"/>
    <property type="match status" value="1"/>
</dbReference>
<dbReference type="AlphaFoldDB" id="A0A6P1DCQ6"/>
<dbReference type="InterPro" id="IPR038765">
    <property type="entry name" value="Papain-like_cys_pep_sf"/>
</dbReference>
<dbReference type="InterPro" id="IPR007921">
    <property type="entry name" value="CHAP_dom"/>
</dbReference>
<feature type="compositionally biased region" description="Polar residues" evidence="1">
    <location>
        <begin position="59"/>
        <end position="79"/>
    </location>
</feature>
<feature type="domain" description="Peptidase C51" evidence="2">
    <location>
        <begin position="116"/>
        <end position="202"/>
    </location>
</feature>
<organism evidence="3 4">
    <name type="scientific">Nocardia cyriacigeorgica</name>
    <dbReference type="NCBI Taxonomy" id="135487"/>
    <lineage>
        <taxon>Bacteria</taxon>
        <taxon>Bacillati</taxon>
        <taxon>Actinomycetota</taxon>
        <taxon>Actinomycetes</taxon>
        <taxon>Mycobacteriales</taxon>
        <taxon>Nocardiaceae</taxon>
        <taxon>Nocardia</taxon>
    </lineage>
</organism>
<evidence type="ECO:0000313" key="3">
    <source>
        <dbReference type="EMBL" id="NEW47329.1"/>
    </source>
</evidence>
<evidence type="ECO:0000259" key="2">
    <source>
        <dbReference type="Pfam" id="PF05257"/>
    </source>
</evidence>
<dbReference type="EMBL" id="JAAGUZ010000080">
    <property type="protein sequence ID" value="NEW47329.1"/>
    <property type="molecule type" value="Genomic_DNA"/>
</dbReference>
<dbReference type="SUPFAM" id="SSF54001">
    <property type="entry name" value="Cysteine proteinases"/>
    <property type="match status" value="1"/>
</dbReference>
<comment type="caution">
    <text evidence="3">The sequence shown here is derived from an EMBL/GenBank/DDBJ whole genome shotgun (WGS) entry which is preliminary data.</text>
</comment>
<dbReference type="RefSeq" id="WP_163830016.1">
    <property type="nucleotide sequence ID" value="NZ_JAAGUZ010000080.1"/>
</dbReference>
<name>A0A6P1DCQ6_9NOCA</name>
<evidence type="ECO:0000313" key="4">
    <source>
        <dbReference type="Proteomes" id="UP000468928"/>
    </source>
</evidence>
<gene>
    <name evidence="3" type="ORF">GV789_23195</name>
</gene>
<sequence>LVDGAYTKIKNDAAAIKAAMPDVKQTLGNSPSAMGGRSPISMPSGGSYSQASGGEPYRTASSGRTPWTGNKQSVIPNTGQGPIADAITLAISEVGTREDGSSNYVPGKEYDIYDIYGRDGAWCSSFATWLWEKAGITPSAKSFWRGNQKNSVSSVWAQAGQKGLHGKISTAQPGDLIVWGHQNHIGMVVARNGNSVTVVEGNAGNAVQKNTYDLSRGGFAGVIHPPASSGQGQQQVAGVGN</sequence>
<reference evidence="3 4" key="1">
    <citation type="submission" date="2020-01" db="EMBL/GenBank/DDBJ databases">
        <title>Genetics and antimicrobial susceptibilities of Nocardia species isolated from the soil; a comparison with species isolated from humans.</title>
        <authorList>
            <person name="Carrasco G."/>
            <person name="Monzon S."/>
            <person name="Sansegundo M."/>
            <person name="Garcia E."/>
            <person name="Garrido N."/>
            <person name="Medina M.J."/>
            <person name="Villalon P."/>
            <person name="Ramirez-Arocha A.C."/>
            <person name="Jimenez P."/>
            <person name="Cuesta I."/>
            <person name="Valdezate S."/>
        </authorList>
    </citation>
    <scope>NUCLEOTIDE SEQUENCE [LARGE SCALE GENOMIC DNA]</scope>
    <source>
        <strain evidence="3 4">CNM20110639</strain>
    </source>
</reference>